<feature type="transmembrane region" description="Helical" evidence="2">
    <location>
        <begin position="52"/>
        <end position="75"/>
    </location>
</feature>
<organism evidence="3 4">
    <name type="scientific">Kineosporia babensis</name>
    <dbReference type="NCBI Taxonomy" id="499548"/>
    <lineage>
        <taxon>Bacteria</taxon>
        <taxon>Bacillati</taxon>
        <taxon>Actinomycetota</taxon>
        <taxon>Actinomycetes</taxon>
        <taxon>Kineosporiales</taxon>
        <taxon>Kineosporiaceae</taxon>
        <taxon>Kineosporia</taxon>
    </lineage>
</organism>
<keyword evidence="2" id="KW-0812">Transmembrane</keyword>
<evidence type="ECO:0000256" key="1">
    <source>
        <dbReference type="SAM" id="MobiDB-lite"/>
    </source>
</evidence>
<feature type="compositionally biased region" description="Polar residues" evidence="1">
    <location>
        <begin position="535"/>
        <end position="544"/>
    </location>
</feature>
<dbReference type="RefSeq" id="WP_231449701.1">
    <property type="nucleotide sequence ID" value="NZ_JAJOMB010000035.1"/>
</dbReference>
<sequence>MRALRLYLRALGAAAILAAVLFGLPIVLWAAIGNPLPDWDALQVGDFSDDVLLHMLATLLWLAWASFVLTVTVEARAQSLERPAPTLPVLPGQQNITRSLITALVLAAPALAVSASGVHQAGTAPDTIDPAHPGTTTGQTLNLASTAEEAPRTAPISQHTPVPDSAPAHTPEGQPLEPAGSSSAQTYLLGTASGIGVSLAAAGLHAVVVRRRRHQNAGRHFGHLPEQPSPEAVRVERHLVTSASLAQALRERLHTALQHLAAALEAEGRHPVRFLAARLDAERTELVPQHTPSAPPPPPWDLDQASGHWILKDGAVLDAHIHRAVSSAPDDAPHRWAWIGSSTLTPEQQRSTAPDEGDVWLLNLTAARSIRIFGDPDHTADLTRAILLSQTPSSRPPASPEPAHRVQVHSDAHDLAELAHLVGTEPIPADVQLGPTDIDLLLVVDERGHHDTRLRTDDGSASGRSTIVLTDDLSAIHSDNVRLVIDTTGRLHLSFAEQPITAALLTRSDINWISPLLMAVRNTTQRPAPWAAGATATNDSPHAQSGTTSTGSLPSPYNLDPSPADDEPTGAQPRRPEEPATPPASHPDDATLDADLQDWYAENTARPRLRLLGPLDVRSTGTPRPGDRIPWQTEIVVLLYAHPQGLTHDQFTECMWPHDSGRKAASAMPRQAIGRVRHWLGTDPGTGEDYLPKLPTRDVDARYRIHHLLTDADLARRLYQRATSTPEPSIRDLQAALDLITGPVLDGRRPTGYLWLLDTLLETELTALAADIAHALASHWLSHGEPDRAMSSSKVAVEAGSGDDMTYLDLIAAADASGRTSQADYWLRQLLQVHDATTPRALPPQTAKRLAVLRPELRATRGRSR</sequence>
<name>A0A9X1NMK1_9ACTN</name>
<feature type="region of interest" description="Disordered" evidence="1">
    <location>
        <begin position="145"/>
        <end position="182"/>
    </location>
</feature>
<feature type="transmembrane region" description="Helical" evidence="2">
    <location>
        <begin position="7"/>
        <end position="32"/>
    </location>
</feature>
<accession>A0A9X1NMK1</accession>
<dbReference type="PANTHER" id="PTHR35807:SF1">
    <property type="entry name" value="TRANSCRIPTIONAL REGULATOR REDD"/>
    <property type="match status" value="1"/>
</dbReference>
<gene>
    <name evidence="3" type="ORF">LR394_38740</name>
</gene>
<dbReference type="Gene3D" id="1.10.10.10">
    <property type="entry name" value="Winged helix-like DNA-binding domain superfamily/Winged helix DNA-binding domain"/>
    <property type="match status" value="1"/>
</dbReference>
<reference evidence="3" key="1">
    <citation type="submission" date="2021-11" db="EMBL/GenBank/DDBJ databases">
        <title>Streptomyces corallinus and Kineosporia corallina sp. nov., two new coral-derived marine actinobacteria.</title>
        <authorList>
            <person name="Buangrab K."/>
            <person name="Sutthacheep M."/>
            <person name="Yeemin T."/>
            <person name="Harunari E."/>
            <person name="Igarashi Y."/>
            <person name="Sripreechasak P."/>
            <person name="Kanchanasin P."/>
            <person name="Tanasupawat S."/>
            <person name="Phongsopitanun W."/>
        </authorList>
    </citation>
    <scope>NUCLEOTIDE SEQUENCE</scope>
    <source>
        <strain evidence="3">JCM 31032</strain>
    </source>
</reference>
<keyword evidence="4" id="KW-1185">Reference proteome</keyword>
<feature type="transmembrane region" description="Helical" evidence="2">
    <location>
        <begin position="187"/>
        <end position="209"/>
    </location>
</feature>
<dbReference type="InterPro" id="IPR036388">
    <property type="entry name" value="WH-like_DNA-bd_sf"/>
</dbReference>
<proteinExistence type="predicted"/>
<evidence type="ECO:0000256" key="2">
    <source>
        <dbReference type="SAM" id="Phobius"/>
    </source>
</evidence>
<dbReference type="PANTHER" id="PTHR35807">
    <property type="entry name" value="TRANSCRIPTIONAL REGULATOR REDD-RELATED"/>
    <property type="match status" value="1"/>
</dbReference>
<dbReference type="InterPro" id="IPR051677">
    <property type="entry name" value="AfsR-DnrI-RedD_regulator"/>
</dbReference>
<dbReference type="Gene3D" id="1.25.40.10">
    <property type="entry name" value="Tetratricopeptide repeat domain"/>
    <property type="match status" value="1"/>
</dbReference>
<keyword evidence="2" id="KW-0472">Membrane</keyword>
<dbReference type="AlphaFoldDB" id="A0A9X1NMK1"/>
<feature type="region of interest" description="Disordered" evidence="1">
    <location>
        <begin position="530"/>
        <end position="591"/>
    </location>
</feature>
<dbReference type="GO" id="GO:0006355">
    <property type="term" value="P:regulation of DNA-templated transcription"/>
    <property type="evidence" value="ECO:0007669"/>
    <property type="project" value="TreeGrafter"/>
</dbReference>
<dbReference type="GO" id="GO:0003677">
    <property type="term" value="F:DNA binding"/>
    <property type="evidence" value="ECO:0007669"/>
    <property type="project" value="TreeGrafter"/>
</dbReference>
<protein>
    <submittedName>
        <fullName evidence="3">Bacterial transcriptional activator domain-containing protein</fullName>
    </submittedName>
</protein>
<keyword evidence="2" id="KW-1133">Transmembrane helix</keyword>
<dbReference type="Proteomes" id="UP001138997">
    <property type="component" value="Unassembled WGS sequence"/>
</dbReference>
<comment type="caution">
    <text evidence="3">The sequence shown here is derived from an EMBL/GenBank/DDBJ whole genome shotgun (WGS) entry which is preliminary data.</text>
</comment>
<evidence type="ECO:0000313" key="3">
    <source>
        <dbReference type="EMBL" id="MCD5316850.1"/>
    </source>
</evidence>
<dbReference type="EMBL" id="JAJOMB010000035">
    <property type="protein sequence ID" value="MCD5316850.1"/>
    <property type="molecule type" value="Genomic_DNA"/>
</dbReference>
<evidence type="ECO:0000313" key="4">
    <source>
        <dbReference type="Proteomes" id="UP001138997"/>
    </source>
</evidence>
<dbReference type="InterPro" id="IPR011990">
    <property type="entry name" value="TPR-like_helical_dom_sf"/>
</dbReference>